<dbReference type="KEGG" id="nneo:PQG83_04030"/>
<dbReference type="RefSeq" id="WP_312747053.1">
    <property type="nucleotide sequence ID" value="NZ_CP116968.1"/>
</dbReference>
<protein>
    <submittedName>
        <fullName evidence="1">Uncharacterized protein</fullName>
    </submittedName>
</protein>
<proteinExistence type="predicted"/>
<evidence type="ECO:0000313" key="1">
    <source>
        <dbReference type="EMBL" id="WNM62931.1"/>
    </source>
</evidence>
<name>A0AA96GJ74_9BACT</name>
<dbReference type="EMBL" id="CP116968">
    <property type="protein sequence ID" value="WNM62931.1"/>
    <property type="molecule type" value="Genomic_DNA"/>
</dbReference>
<evidence type="ECO:0000313" key="2">
    <source>
        <dbReference type="Proteomes" id="UP001302494"/>
    </source>
</evidence>
<dbReference type="AlphaFoldDB" id="A0AA96GJ74"/>
<gene>
    <name evidence="1" type="ORF">PQG83_04030</name>
</gene>
<reference evidence="1 2" key="1">
    <citation type="submission" date="2023-01" db="EMBL/GenBank/DDBJ databases">
        <title>Cultivation and genomic characterization of new, ubiquitous marine nitrite-oxidizing bacteria from the Nitrospirales.</title>
        <authorList>
            <person name="Mueller A.J."/>
            <person name="Daebeler A."/>
            <person name="Herbold C.W."/>
            <person name="Kirkegaard R.H."/>
            <person name="Daims H."/>
        </authorList>
    </citation>
    <scope>NUCLEOTIDE SEQUENCE [LARGE SCALE GENOMIC DNA]</scope>
    <source>
        <strain evidence="1 2">DK</strain>
    </source>
</reference>
<organism evidence="1 2">
    <name type="scientific">Candidatus Nitrospira neomarina</name>
    <dbReference type="NCBI Taxonomy" id="3020899"/>
    <lineage>
        <taxon>Bacteria</taxon>
        <taxon>Pseudomonadati</taxon>
        <taxon>Nitrospirota</taxon>
        <taxon>Nitrospiria</taxon>
        <taxon>Nitrospirales</taxon>
        <taxon>Nitrospiraceae</taxon>
        <taxon>Nitrospira</taxon>
    </lineage>
</organism>
<accession>A0AA96GJ74</accession>
<keyword evidence="2" id="KW-1185">Reference proteome</keyword>
<sequence length="46" mass="5049">MVNVPDKTTVSILVGRDCLILGQLFVYGVDGVTPPYLLNVLHRQHG</sequence>
<dbReference type="Proteomes" id="UP001302494">
    <property type="component" value="Chromosome"/>
</dbReference>